<evidence type="ECO:0000313" key="2">
    <source>
        <dbReference type="Proteomes" id="UP001490330"/>
    </source>
</evidence>
<sequence>MPLFVAGKVWLTISHVDYPERDWTDSPLSVIGSMGAAISDYLTGGFGEMYFFEGPYLVRLTADPYDDSLVIVSGVCDRPRPIASSESEETVMTQVSAPLRDVVRSYEAALLGLAEWATLNGDEEVVSVLDQMNRFADY</sequence>
<organism evidence="1 2">
    <name type="scientific">Streptomyces flaveolus</name>
    <dbReference type="NCBI Taxonomy" id="67297"/>
    <lineage>
        <taxon>Bacteria</taxon>
        <taxon>Bacillati</taxon>
        <taxon>Actinomycetota</taxon>
        <taxon>Actinomycetes</taxon>
        <taxon>Kitasatosporales</taxon>
        <taxon>Streptomycetaceae</taxon>
        <taxon>Streptomyces</taxon>
    </lineage>
</organism>
<dbReference type="RefSeq" id="WP_350722493.1">
    <property type="nucleotide sequence ID" value="NZ_JBEPCO010000036.1"/>
</dbReference>
<protein>
    <submittedName>
        <fullName evidence="1">Uncharacterized protein</fullName>
    </submittedName>
</protein>
<gene>
    <name evidence="1" type="ORF">ABT322_35640</name>
</gene>
<proteinExistence type="predicted"/>
<accession>A0ABV1VR76</accession>
<reference evidence="1 2" key="1">
    <citation type="submission" date="2024-06" db="EMBL/GenBank/DDBJ databases">
        <title>The Natural Products Discovery Center: Release of the First 8490 Sequenced Strains for Exploring Actinobacteria Biosynthetic Diversity.</title>
        <authorList>
            <person name="Kalkreuter E."/>
            <person name="Kautsar S.A."/>
            <person name="Yang D."/>
            <person name="Bader C.D."/>
            <person name="Teijaro C.N."/>
            <person name="Fluegel L."/>
            <person name="Davis C.M."/>
            <person name="Simpson J.R."/>
            <person name="Lauterbach L."/>
            <person name="Steele A.D."/>
            <person name="Gui C."/>
            <person name="Meng S."/>
            <person name="Li G."/>
            <person name="Viehrig K."/>
            <person name="Ye F."/>
            <person name="Su P."/>
            <person name="Kiefer A.F."/>
            <person name="Nichols A."/>
            <person name="Cepeda A.J."/>
            <person name="Yan W."/>
            <person name="Fan B."/>
            <person name="Jiang Y."/>
            <person name="Adhikari A."/>
            <person name="Zheng C.-J."/>
            <person name="Schuster L."/>
            <person name="Cowan T.M."/>
            <person name="Smanski M.J."/>
            <person name="Chevrette M.G."/>
            <person name="De Carvalho L.P.S."/>
            <person name="Shen B."/>
        </authorList>
    </citation>
    <scope>NUCLEOTIDE SEQUENCE [LARGE SCALE GENOMIC DNA]</scope>
    <source>
        <strain evidence="1 2">NPDC000632</strain>
    </source>
</reference>
<dbReference type="Proteomes" id="UP001490330">
    <property type="component" value="Unassembled WGS sequence"/>
</dbReference>
<name>A0ABV1VR76_9ACTN</name>
<dbReference type="EMBL" id="JBEPCV010000055">
    <property type="protein sequence ID" value="MER6908977.1"/>
    <property type="molecule type" value="Genomic_DNA"/>
</dbReference>
<comment type="caution">
    <text evidence="1">The sequence shown here is derived from an EMBL/GenBank/DDBJ whole genome shotgun (WGS) entry which is preliminary data.</text>
</comment>
<evidence type="ECO:0000313" key="1">
    <source>
        <dbReference type="EMBL" id="MER6908977.1"/>
    </source>
</evidence>
<keyword evidence="2" id="KW-1185">Reference proteome</keyword>